<dbReference type="VEuPathDB" id="FungiDB:PC110_g3365"/>
<feature type="region of interest" description="Disordered" evidence="1">
    <location>
        <begin position="102"/>
        <end position="128"/>
    </location>
</feature>
<comment type="caution">
    <text evidence="2">The sequence shown here is derived from an EMBL/GenBank/DDBJ whole genome shotgun (WGS) entry which is preliminary data.</text>
</comment>
<evidence type="ECO:0008006" key="4">
    <source>
        <dbReference type="Google" id="ProtNLM"/>
    </source>
</evidence>
<gene>
    <name evidence="2" type="ORF">JG687_00008912</name>
</gene>
<evidence type="ECO:0000256" key="1">
    <source>
        <dbReference type="SAM" id="MobiDB-lite"/>
    </source>
</evidence>
<dbReference type="EMBL" id="JAENGZ010000447">
    <property type="protein sequence ID" value="KAG6959209.1"/>
    <property type="molecule type" value="Genomic_DNA"/>
</dbReference>
<dbReference type="AlphaFoldDB" id="A0A8T1UB25"/>
<dbReference type="Proteomes" id="UP000688947">
    <property type="component" value="Unassembled WGS sequence"/>
</dbReference>
<evidence type="ECO:0000313" key="2">
    <source>
        <dbReference type="EMBL" id="KAG6959209.1"/>
    </source>
</evidence>
<organism evidence="2 3">
    <name type="scientific">Phytophthora cactorum</name>
    <dbReference type="NCBI Taxonomy" id="29920"/>
    <lineage>
        <taxon>Eukaryota</taxon>
        <taxon>Sar</taxon>
        <taxon>Stramenopiles</taxon>
        <taxon>Oomycota</taxon>
        <taxon>Peronosporomycetes</taxon>
        <taxon>Peronosporales</taxon>
        <taxon>Peronosporaceae</taxon>
        <taxon>Phytophthora</taxon>
    </lineage>
</organism>
<proteinExistence type="predicted"/>
<reference evidence="2" key="1">
    <citation type="submission" date="2021-01" db="EMBL/GenBank/DDBJ databases">
        <title>Phytophthora aleatoria, a newly-described species from Pinus radiata is distinct from Phytophthora cactorum isolates based on comparative genomics.</title>
        <authorList>
            <person name="Mcdougal R."/>
            <person name="Panda P."/>
            <person name="Williams N."/>
            <person name="Studholme D.J."/>
        </authorList>
    </citation>
    <scope>NUCLEOTIDE SEQUENCE</scope>
    <source>
        <strain evidence="2">NZFS 3830</strain>
    </source>
</reference>
<protein>
    <recommendedName>
        <fullName evidence="4">HotDog domain</fullName>
    </recommendedName>
</protein>
<dbReference type="Pfam" id="PF13279">
    <property type="entry name" value="4HBT_2"/>
    <property type="match status" value="1"/>
</dbReference>
<name>A0A8T1UB25_9STRA</name>
<evidence type="ECO:0000313" key="3">
    <source>
        <dbReference type="Proteomes" id="UP000688947"/>
    </source>
</evidence>
<dbReference type="PANTHER" id="PTHR12475">
    <property type="match status" value="1"/>
</dbReference>
<dbReference type="InterPro" id="IPR051490">
    <property type="entry name" value="THEM6_lcsJ_thioesterase"/>
</dbReference>
<dbReference type="OrthoDB" id="265761at2759"/>
<sequence length="143" mass="16323">MFLAASQAIRFRHAIPPFHAYEIKTRMVYWDGPWVFFLHQFQDPSTGKQFAEGLCRVMVKQSGEGVAFEKMISEVYDGPIPAQPTEVPGVVKGFLEWDAASRSSMETAHETETTKISEGPSPSKPEKLWGRIWMEMQRSMNRP</sequence>
<dbReference type="PANTHER" id="PTHR12475:SF4">
    <property type="entry name" value="PROTEIN THEM6"/>
    <property type="match status" value="1"/>
</dbReference>
<accession>A0A8T1UB25</accession>